<name>A0ABS2S206_9PSEU</name>
<reference evidence="2 3" key="1">
    <citation type="submission" date="2021-01" db="EMBL/GenBank/DDBJ databases">
        <title>Sequencing the genomes of 1000 actinobacteria strains.</title>
        <authorList>
            <person name="Klenk H.-P."/>
        </authorList>
    </citation>
    <scope>NUCLEOTIDE SEQUENCE [LARGE SCALE GENOMIC DNA]</scope>
    <source>
        <strain evidence="2 3">DSM 44581</strain>
    </source>
</reference>
<sequence>MLIHPTRPAHPLVEPADFAAERLPDAVAAHEQALRTVFAWAADYLCAPHPELGRRGDVCPFTDSSLKKGLFLLSVHAGGHDDPAELARLLLPYRDWFAELEPRTGTSAQFKTILVLFPDLTARAQWAVVDRAQELLKADYARDGLMVGEFHPGPPDKAGLWNPGFRPLRSPVPMLAIRHMVPTDFPFLRDDDATLAAYLRHFGDRVPTHLRGDVRAAADRLATSGS</sequence>
<dbReference type="EMBL" id="JAFBCL010000001">
    <property type="protein sequence ID" value="MBM7809363.1"/>
    <property type="molecule type" value="Genomic_DNA"/>
</dbReference>
<comment type="caution">
    <text evidence="2">The sequence shown here is derived from an EMBL/GenBank/DDBJ whole genome shotgun (WGS) entry which is preliminary data.</text>
</comment>
<dbReference type="InterPro" id="IPR049240">
    <property type="entry name" value="DUF6875"/>
</dbReference>
<gene>
    <name evidence="2" type="ORF">JOE68_000228</name>
</gene>
<feature type="domain" description="DUF6875" evidence="1">
    <location>
        <begin position="35"/>
        <end position="211"/>
    </location>
</feature>
<evidence type="ECO:0000259" key="1">
    <source>
        <dbReference type="Pfam" id="PF21780"/>
    </source>
</evidence>
<proteinExistence type="predicted"/>
<keyword evidence="3" id="KW-1185">Reference proteome</keyword>
<evidence type="ECO:0000313" key="3">
    <source>
        <dbReference type="Proteomes" id="UP001195724"/>
    </source>
</evidence>
<organism evidence="2 3">
    <name type="scientific">Saccharothrix algeriensis</name>
    <dbReference type="NCBI Taxonomy" id="173560"/>
    <lineage>
        <taxon>Bacteria</taxon>
        <taxon>Bacillati</taxon>
        <taxon>Actinomycetota</taxon>
        <taxon>Actinomycetes</taxon>
        <taxon>Pseudonocardiales</taxon>
        <taxon>Pseudonocardiaceae</taxon>
        <taxon>Saccharothrix</taxon>
    </lineage>
</organism>
<protein>
    <recommendedName>
        <fullName evidence="1">DUF6875 domain-containing protein</fullName>
    </recommendedName>
</protein>
<dbReference type="Pfam" id="PF21780">
    <property type="entry name" value="DUF6875"/>
    <property type="match status" value="1"/>
</dbReference>
<accession>A0ABS2S206</accession>
<evidence type="ECO:0000313" key="2">
    <source>
        <dbReference type="EMBL" id="MBM7809363.1"/>
    </source>
</evidence>
<dbReference type="RefSeq" id="WP_204840479.1">
    <property type="nucleotide sequence ID" value="NZ_JAFBCL010000001.1"/>
</dbReference>
<dbReference type="Proteomes" id="UP001195724">
    <property type="component" value="Unassembled WGS sequence"/>
</dbReference>